<evidence type="ECO:0000313" key="2">
    <source>
        <dbReference type="Proteomes" id="UP001163324"/>
    </source>
</evidence>
<evidence type="ECO:0000313" key="1">
    <source>
        <dbReference type="EMBL" id="KAI9898701.1"/>
    </source>
</evidence>
<sequence length="346" mass="37226">MEPLSRIKAALLLLHAGDSLGASTEFQHHSEIALLDPSSLRRIRGGGIFDWPAGHATDDTDMTRAVLLAYRDLLLPSSSSSTTTTTTPNNEHKTTDGTTTTLDAVQLSAAHFLRWLEGDWPLRTRGQRPVDIGNATLQGLRRYQRTKDPYTSGAGPNQAGNGSLMRCVPTALFRRDDASILRESEGISAVTHNDPRCTASCAAYNILARRLVDGRGPDDALRAAEAVASRLNDEVHQAMLAGRKLDLADLAAGGPPEEQAYSGYVLHSLSLAVAAVLDRRDAVTVMVDIIRIGNDTDTNAAIAGALLGARDGMDAVPQDWRDALQFGDEFEQVAEEIHRLVVAGKT</sequence>
<dbReference type="EMBL" id="CM047945">
    <property type="protein sequence ID" value="KAI9898701.1"/>
    <property type="molecule type" value="Genomic_DNA"/>
</dbReference>
<comment type="caution">
    <text evidence="1">The sequence shown here is derived from an EMBL/GenBank/DDBJ whole genome shotgun (WGS) entry which is preliminary data.</text>
</comment>
<accession>A0ACC0UX37</accession>
<organism evidence="1 2">
    <name type="scientific">Trichothecium roseum</name>
    <dbReference type="NCBI Taxonomy" id="47278"/>
    <lineage>
        <taxon>Eukaryota</taxon>
        <taxon>Fungi</taxon>
        <taxon>Dikarya</taxon>
        <taxon>Ascomycota</taxon>
        <taxon>Pezizomycotina</taxon>
        <taxon>Sordariomycetes</taxon>
        <taxon>Hypocreomycetidae</taxon>
        <taxon>Hypocreales</taxon>
        <taxon>Hypocreales incertae sedis</taxon>
        <taxon>Trichothecium</taxon>
    </lineage>
</organism>
<proteinExistence type="predicted"/>
<dbReference type="Proteomes" id="UP001163324">
    <property type="component" value="Chromosome 6"/>
</dbReference>
<protein>
    <submittedName>
        <fullName evidence="1">Uncharacterized protein</fullName>
    </submittedName>
</protein>
<keyword evidence="2" id="KW-1185">Reference proteome</keyword>
<name>A0ACC0UX37_9HYPO</name>
<reference evidence="1" key="1">
    <citation type="submission" date="2022-10" db="EMBL/GenBank/DDBJ databases">
        <title>Complete Genome of Trichothecium roseum strain YXFP-22015, a Plant Pathogen Isolated from Citrus.</title>
        <authorList>
            <person name="Wang Y."/>
            <person name="Zhu L."/>
        </authorList>
    </citation>
    <scope>NUCLEOTIDE SEQUENCE</scope>
    <source>
        <strain evidence="1">YXFP-22015</strain>
    </source>
</reference>
<gene>
    <name evidence="1" type="ORF">N3K66_007061</name>
</gene>